<dbReference type="SUPFAM" id="SSF48366">
    <property type="entry name" value="Ras GEF"/>
    <property type="match status" value="1"/>
</dbReference>
<dbReference type="EMBL" id="VBQZ03000124">
    <property type="protein sequence ID" value="MXQ95008.1"/>
    <property type="molecule type" value="Genomic_DNA"/>
</dbReference>
<name>A0A6B0RXX1_9CETA</name>
<dbReference type="AlphaFoldDB" id="A0A6B0RXX1"/>
<keyword evidence="4" id="KW-1185">Reference proteome</keyword>
<comment type="caution">
    <text evidence="3">The sequence shown here is derived from an EMBL/GenBank/DDBJ whole genome shotgun (WGS) entry which is preliminary data.</text>
</comment>
<dbReference type="PROSITE" id="PS50805">
    <property type="entry name" value="KRAB"/>
    <property type="match status" value="1"/>
</dbReference>
<feature type="region of interest" description="Disordered" evidence="1">
    <location>
        <begin position="34"/>
        <end position="54"/>
    </location>
</feature>
<accession>A0A6B0RXX1</accession>
<evidence type="ECO:0000313" key="4">
    <source>
        <dbReference type="Proteomes" id="UP000322234"/>
    </source>
</evidence>
<dbReference type="InterPro" id="IPR023578">
    <property type="entry name" value="Ras_GEF_dom_sf"/>
</dbReference>
<protein>
    <recommendedName>
        <fullName evidence="2">KRAB domain-containing protein</fullName>
    </recommendedName>
</protein>
<evidence type="ECO:0000313" key="3">
    <source>
        <dbReference type="EMBL" id="MXQ95008.1"/>
    </source>
</evidence>
<organism evidence="3 4">
    <name type="scientific">Bos mutus</name>
    <name type="common">wild yak</name>
    <dbReference type="NCBI Taxonomy" id="72004"/>
    <lineage>
        <taxon>Eukaryota</taxon>
        <taxon>Metazoa</taxon>
        <taxon>Chordata</taxon>
        <taxon>Craniata</taxon>
        <taxon>Vertebrata</taxon>
        <taxon>Euteleostomi</taxon>
        <taxon>Mammalia</taxon>
        <taxon>Eutheria</taxon>
        <taxon>Laurasiatheria</taxon>
        <taxon>Artiodactyla</taxon>
        <taxon>Ruminantia</taxon>
        <taxon>Pecora</taxon>
        <taxon>Bovidae</taxon>
        <taxon>Bovinae</taxon>
        <taxon>Bos</taxon>
    </lineage>
</organism>
<evidence type="ECO:0000259" key="2">
    <source>
        <dbReference type="PROSITE" id="PS50805"/>
    </source>
</evidence>
<dbReference type="GO" id="GO:0006355">
    <property type="term" value="P:regulation of DNA-templated transcription"/>
    <property type="evidence" value="ECO:0007669"/>
    <property type="project" value="InterPro"/>
</dbReference>
<sequence>MFSKDPQSVHRIPHGTCQASEAMVLKIFRQKDNSQNYGNGRGGGTESTGSNLQQDLKEKSIQTVTLVVLFITAPTECSGQSCSDSGNEAMACILGTWLYLYPEDFQQAPEFLCLKMLLAYVELNMPDSDLEQRARHLLEQLVTLEPTEAEGHGFCITKPEVIFRLEQGEEPWILEEEFLSQSFSEVWKTDHMKERSHENQPKHVWEVVLINNKRLTKEQGNVLGKSLELDTDSFPYRKILCQCVSCGMSFNYISELVIDKKNSLGKKTDEFNACGKLLLSIKHEKTHTREKNEYFKSGKIVSHKEDSVQLEKIQTLEQNFEYNIHQESFNEKPAGSGLQLQSREEKMPELQACGPDC</sequence>
<feature type="region of interest" description="Disordered" evidence="1">
    <location>
        <begin position="330"/>
        <end position="357"/>
    </location>
</feature>
<dbReference type="PANTHER" id="PTHR46793:SF3">
    <property type="entry name" value="RIKEN CDNA 4930596D02 GENE"/>
    <property type="match status" value="1"/>
</dbReference>
<proteinExistence type="predicted"/>
<dbReference type="PANTHER" id="PTHR46793">
    <property type="entry name" value="1700018F24RIK PROTEIN-RELATED-RELATED"/>
    <property type="match status" value="1"/>
</dbReference>
<feature type="domain" description="KRAB" evidence="2">
    <location>
        <begin position="114"/>
        <end position="184"/>
    </location>
</feature>
<dbReference type="InterPro" id="IPR001909">
    <property type="entry name" value="KRAB"/>
</dbReference>
<reference evidence="3" key="1">
    <citation type="submission" date="2019-10" db="EMBL/GenBank/DDBJ databases">
        <title>The sequence and de novo assembly of the wild yak genome.</title>
        <authorList>
            <person name="Liu Y."/>
        </authorList>
    </citation>
    <scope>NUCLEOTIDE SEQUENCE [LARGE SCALE GENOMIC DNA]</scope>
    <source>
        <strain evidence="3">WY2019</strain>
    </source>
</reference>
<gene>
    <name evidence="3" type="ORF">E5288_WYG019231</name>
</gene>
<evidence type="ECO:0000256" key="1">
    <source>
        <dbReference type="SAM" id="MobiDB-lite"/>
    </source>
</evidence>
<dbReference type="Proteomes" id="UP000322234">
    <property type="component" value="Unassembled WGS sequence"/>
</dbReference>